<dbReference type="PANTHER" id="PTHR45877">
    <property type="entry name" value="E3 UBIQUITIN-PROTEIN LIGASE SIAH2"/>
    <property type="match status" value="1"/>
</dbReference>
<dbReference type="GO" id="GO:0031624">
    <property type="term" value="F:ubiquitin conjugating enzyme binding"/>
    <property type="evidence" value="ECO:0007669"/>
    <property type="project" value="TreeGrafter"/>
</dbReference>
<evidence type="ECO:0000259" key="12">
    <source>
        <dbReference type="PROSITE" id="PS51081"/>
    </source>
</evidence>
<dbReference type="InterPro" id="IPR001841">
    <property type="entry name" value="Znf_RING"/>
</dbReference>
<evidence type="ECO:0000256" key="1">
    <source>
        <dbReference type="ARBA" id="ARBA00000900"/>
    </source>
</evidence>
<comment type="caution">
    <text evidence="13">The sequence shown here is derived from an EMBL/GenBank/DDBJ whole genome shotgun (WGS) entry which is preliminary data.</text>
</comment>
<keyword evidence="6" id="KW-0479">Metal-binding</keyword>
<dbReference type="EMBL" id="JARPUR010000003">
    <property type="protein sequence ID" value="KAK4879969.1"/>
    <property type="molecule type" value="Genomic_DNA"/>
</dbReference>
<dbReference type="EC" id="2.3.2.27" evidence="4"/>
<evidence type="ECO:0000256" key="5">
    <source>
        <dbReference type="ARBA" id="ARBA00022679"/>
    </source>
</evidence>
<dbReference type="PANTHER" id="PTHR45877:SF2">
    <property type="entry name" value="E3 UBIQUITIN-PROTEIN LIGASE SINA-RELATED"/>
    <property type="match status" value="1"/>
</dbReference>
<evidence type="ECO:0000256" key="10">
    <source>
        <dbReference type="PROSITE-ProRule" id="PRU00455"/>
    </source>
</evidence>
<dbReference type="GO" id="GO:0043161">
    <property type="term" value="P:proteasome-mediated ubiquitin-dependent protein catabolic process"/>
    <property type="evidence" value="ECO:0007669"/>
    <property type="project" value="TreeGrafter"/>
</dbReference>
<sequence>MEVTSALYDIFTCPSCRNIMTPPIFMCDIGHSLCQNCYYNVEKCPTCRAAISARRNTAVERIQSNFVFPCSNQDDGCKFNGSAMCVREHEVFCVYSLVQCELKIDDCKWTGIRENLLNHCLEHHPNNVTSASQQIFLWPKVENDSCCRILINAFEKQFLCLWFFENAYHANFSVTYLGSMAEANNYYYTIEFGTGDDLPSTRLFKRKCHSAKACKMPRSDLHVFTKLKNVVRDFANRDQFYYTVTIYNYNVSYVQIEEEKRKRNVNLESALCPKWRPAKSSDVETVLY</sequence>
<evidence type="ECO:0000256" key="7">
    <source>
        <dbReference type="ARBA" id="ARBA00022771"/>
    </source>
</evidence>
<dbReference type="InterPro" id="IPR013083">
    <property type="entry name" value="Znf_RING/FYVE/PHD"/>
</dbReference>
<evidence type="ECO:0000256" key="8">
    <source>
        <dbReference type="ARBA" id="ARBA00022786"/>
    </source>
</evidence>
<keyword evidence="7 10" id="KW-0863">Zinc-finger</keyword>
<keyword evidence="5" id="KW-0808">Transferase</keyword>
<evidence type="ECO:0000256" key="6">
    <source>
        <dbReference type="ARBA" id="ARBA00022723"/>
    </source>
</evidence>
<comment type="pathway">
    <text evidence="2">Protein modification; protein ubiquitination.</text>
</comment>
<dbReference type="PROSITE" id="PS51081">
    <property type="entry name" value="ZF_SIAH"/>
    <property type="match status" value="1"/>
</dbReference>
<dbReference type="GO" id="GO:0005737">
    <property type="term" value="C:cytoplasm"/>
    <property type="evidence" value="ECO:0007669"/>
    <property type="project" value="TreeGrafter"/>
</dbReference>
<dbReference type="Pfam" id="PF21361">
    <property type="entry name" value="Sina_ZnF"/>
    <property type="match status" value="1"/>
</dbReference>
<evidence type="ECO:0000313" key="14">
    <source>
        <dbReference type="Proteomes" id="UP001353858"/>
    </source>
</evidence>
<organism evidence="13 14">
    <name type="scientific">Aquatica leii</name>
    <dbReference type="NCBI Taxonomy" id="1421715"/>
    <lineage>
        <taxon>Eukaryota</taxon>
        <taxon>Metazoa</taxon>
        <taxon>Ecdysozoa</taxon>
        <taxon>Arthropoda</taxon>
        <taxon>Hexapoda</taxon>
        <taxon>Insecta</taxon>
        <taxon>Pterygota</taxon>
        <taxon>Neoptera</taxon>
        <taxon>Endopterygota</taxon>
        <taxon>Coleoptera</taxon>
        <taxon>Polyphaga</taxon>
        <taxon>Elateriformia</taxon>
        <taxon>Elateroidea</taxon>
        <taxon>Lampyridae</taxon>
        <taxon>Luciolinae</taxon>
        <taxon>Aquatica</taxon>
    </lineage>
</organism>
<dbReference type="InterPro" id="IPR013010">
    <property type="entry name" value="Znf_SIAH"/>
</dbReference>
<evidence type="ECO:0000256" key="4">
    <source>
        <dbReference type="ARBA" id="ARBA00012483"/>
    </source>
</evidence>
<dbReference type="Pfam" id="PF21362">
    <property type="entry name" value="Sina_RING"/>
    <property type="match status" value="1"/>
</dbReference>
<evidence type="ECO:0000256" key="9">
    <source>
        <dbReference type="ARBA" id="ARBA00022833"/>
    </source>
</evidence>
<dbReference type="Proteomes" id="UP001353858">
    <property type="component" value="Unassembled WGS sequence"/>
</dbReference>
<comment type="catalytic activity">
    <reaction evidence="1">
        <text>S-ubiquitinyl-[E2 ubiquitin-conjugating enzyme]-L-cysteine + [acceptor protein]-L-lysine = [E2 ubiquitin-conjugating enzyme]-L-cysteine + N(6)-ubiquitinyl-[acceptor protein]-L-lysine.</text>
        <dbReference type="EC" id="2.3.2.27"/>
    </reaction>
</comment>
<dbReference type="PROSITE" id="PS50089">
    <property type="entry name" value="ZF_RING_2"/>
    <property type="match status" value="1"/>
</dbReference>
<dbReference type="Gene3D" id="3.30.40.10">
    <property type="entry name" value="Zinc/RING finger domain, C3HC4 (zinc finger)"/>
    <property type="match status" value="2"/>
</dbReference>
<evidence type="ECO:0000256" key="2">
    <source>
        <dbReference type="ARBA" id="ARBA00004906"/>
    </source>
</evidence>
<protein>
    <recommendedName>
        <fullName evidence="4">RING-type E3 ubiquitin transferase</fullName>
        <ecNumber evidence="4">2.3.2.27</ecNumber>
    </recommendedName>
</protein>
<keyword evidence="9" id="KW-0862">Zinc</keyword>
<keyword evidence="8" id="KW-0833">Ubl conjugation pathway</keyword>
<comment type="similarity">
    <text evidence="3">Belongs to the SINA (Seven in absentia) family.</text>
</comment>
<feature type="domain" description="SIAH-type" evidence="12">
    <location>
        <begin position="65"/>
        <end position="125"/>
    </location>
</feature>
<dbReference type="AlphaFoldDB" id="A0AAN7P9W5"/>
<dbReference type="InterPro" id="IPR004162">
    <property type="entry name" value="SINA-like_animal"/>
</dbReference>
<feature type="domain" description="RING-type" evidence="11">
    <location>
        <begin position="13"/>
        <end position="48"/>
    </location>
</feature>
<dbReference type="InterPro" id="IPR049548">
    <property type="entry name" value="Sina-like_RING"/>
</dbReference>
<keyword evidence="14" id="KW-1185">Reference proteome</keyword>
<dbReference type="SUPFAM" id="SSF49599">
    <property type="entry name" value="TRAF domain-like"/>
    <property type="match status" value="1"/>
</dbReference>
<dbReference type="GO" id="GO:0061630">
    <property type="term" value="F:ubiquitin protein ligase activity"/>
    <property type="evidence" value="ECO:0007669"/>
    <property type="project" value="UniProtKB-EC"/>
</dbReference>
<evidence type="ECO:0000259" key="11">
    <source>
        <dbReference type="PROSITE" id="PS50089"/>
    </source>
</evidence>
<reference evidence="14" key="1">
    <citation type="submission" date="2023-01" db="EMBL/GenBank/DDBJ databases">
        <title>Key to firefly adult light organ development and bioluminescence: homeobox transcription factors regulate luciferase expression and transportation to peroxisome.</title>
        <authorList>
            <person name="Fu X."/>
        </authorList>
    </citation>
    <scope>NUCLEOTIDE SEQUENCE [LARGE SCALE GENOMIC DNA]</scope>
</reference>
<gene>
    <name evidence="13" type="ORF">RN001_008115</name>
</gene>
<name>A0AAN7P9W5_9COLE</name>
<evidence type="ECO:0000313" key="13">
    <source>
        <dbReference type="EMBL" id="KAK4879969.1"/>
    </source>
</evidence>
<evidence type="ECO:0000256" key="3">
    <source>
        <dbReference type="ARBA" id="ARBA00009119"/>
    </source>
</evidence>
<proteinExistence type="inferred from homology"/>
<dbReference type="SUPFAM" id="SSF57850">
    <property type="entry name" value="RING/U-box"/>
    <property type="match status" value="1"/>
</dbReference>
<accession>A0AAN7P9W5</accession>
<dbReference type="GO" id="GO:0008270">
    <property type="term" value="F:zinc ion binding"/>
    <property type="evidence" value="ECO:0007669"/>
    <property type="project" value="UniProtKB-KW"/>
</dbReference>